<reference evidence="2 3" key="1">
    <citation type="submission" date="2015-01" db="EMBL/GenBank/DDBJ databases">
        <title>The Genome Sequence of Exophiala xenobiotica CBS118157.</title>
        <authorList>
            <consortium name="The Broad Institute Genomics Platform"/>
            <person name="Cuomo C."/>
            <person name="de Hoog S."/>
            <person name="Gorbushina A."/>
            <person name="Stielow B."/>
            <person name="Teixiera M."/>
            <person name="Abouelleil A."/>
            <person name="Chapman S.B."/>
            <person name="Priest M."/>
            <person name="Young S.K."/>
            <person name="Wortman J."/>
            <person name="Nusbaum C."/>
            <person name="Birren B."/>
        </authorList>
    </citation>
    <scope>NUCLEOTIDE SEQUENCE [LARGE SCALE GENOMIC DNA]</scope>
    <source>
        <strain evidence="2 3">CBS 118157</strain>
    </source>
</reference>
<feature type="transmembrane region" description="Helical" evidence="1">
    <location>
        <begin position="66"/>
        <end position="89"/>
    </location>
</feature>
<feature type="transmembrane region" description="Helical" evidence="1">
    <location>
        <begin position="135"/>
        <end position="153"/>
    </location>
</feature>
<feature type="transmembrane region" description="Helical" evidence="1">
    <location>
        <begin position="251"/>
        <end position="274"/>
    </location>
</feature>
<evidence type="ECO:0000313" key="3">
    <source>
        <dbReference type="Proteomes" id="UP000054342"/>
    </source>
</evidence>
<name>A0A0D2E5L4_9EURO</name>
<evidence type="ECO:0000313" key="2">
    <source>
        <dbReference type="EMBL" id="KIW49990.1"/>
    </source>
</evidence>
<feature type="transmembrane region" description="Helical" evidence="1">
    <location>
        <begin position="95"/>
        <end position="115"/>
    </location>
</feature>
<dbReference type="OrthoDB" id="72269at2759"/>
<protein>
    <submittedName>
        <fullName evidence="2">Uncharacterized protein</fullName>
    </submittedName>
</protein>
<keyword evidence="1" id="KW-0812">Transmembrane</keyword>
<keyword evidence="1" id="KW-1133">Transmembrane helix</keyword>
<evidence type="ECO:0000256" key="1">
    <source>
        <dbReference type="SAM" id="Phobius"/>
    </source>
</evidence>
<keyword evidence="3" id="KW-1185">Reference proteome</keyword>
<feature type="transmembrane region" description="Helical" evidence="1">
    <location>
        <begin position="337"/>
        <end position="363"/>
    </location>
</feature>
<dbReference type="GeneID" id="25333524"/>
<proteinExistence type="predicted"/>
<organism evidence="2 3">
    <name type="scientific">Exophiala xenobiotica</name>
    <dbReference type="NCBI Taxonomy" id="348802"/>
    <lineage>
        <taxon>Eukaryota</taxon>
        <taxon>Fungi</taxon>
        <taxon>Dikarya</taxon>
        <taxon>Ascomycota</taxon>
        <taxon>Pezizomycotina</taxon>
        <taxon>Eurotiomycetes</taxon>
        <taxon>Chaetothyriomycetidae</taxon>
        <taxon>Chaetothyriales</taxon>
        <taxon>Herpotrichiellaceae</taxon>
        <taxon>Exophiala</taxon>
    </lineage>
</organism>
<sequence>MAQVSEKPVKPRNGGGWLAAGVFILLSMLAAYYMRIATNLAGIGEKMEYINKIKYFPDNGVSLRTIYTGIAPLDTFLSFLVSAFLSGAAGWDRGFYVLQSYFLVSFFPIVTIFSIESCRKRNHLALTSFTSIWALFYQTVGGAVIIPLYYLAYLRDSRGSKYWSAESRQVPLAYAKALLPALVIGYLVPTILMFFPYSEKNYWTTQGMVALWQPSPWFVNAILWACSSFYASSGSEAEDTVAPLVDVKYLGSIYSVALIVSAISHVATMSVCLFSGDLQHSFSHVFVPGSLTNDTPLFDALRMIFQVDFWIISAASLVWAYLAVWDLKRIGKTDVSLIQTTAAILLGSIVVGPAAAVTGVWYWREHIMAKKISA</sequence>
<keyword evidence="1" id="KW-0472">Membrane</keyword>
<gene>
    <name evidence="2" type="ORF">PV05_11616</name>
</gene>
<feature type="transmembrane region" description="Helical" evidence="1">
    <location>
        <begin position="15"/>
        <end position="34"/>
    </location>
</feature>
<dbReference type="RefSeq" id="XP_013310574.1">
    <property type="nucleotide sequence ID" value="XM_013455120.1"/>
</dbReference>
<accession>A0A0D2E5L4</accession>
<dbReference type="AlphaFoldDB" id="A0A0D2E5L4"/>
<feature type="transmembrane region" description="Helical" evidence="1">
    <location>
        <begin position="173"/>
        <end position="197"/>
    </location>
</feature>
<dbReference type="Proteomes" id="UP000054342">
    <property type="component" value="Unassembled WGS sequence"/>
</dbReference>
<dbReference type="EMBL" id="KN847323">
    <property type="protein sequence ID" value="KIW49990.1"/>
    <property type="molecule type" value="Genomic_DNA"/>
</dbReference>
<feature type="transmembrane region" description="Helical" evidence="1">
    <location>
        <begin position="307"/>
        <end position="325"/>
    </location>
</feature>
<dbReference type="STRING" id="348802.A0A0D2E5L4"/>
<dbReference type="HOGENOM" id="CLU_038717_1_0_1"/>